<reference evidence="3 4" key="1">
    <citation type="journal article" date="2019" name="Genome Biol. Evol.">
        <title>Whole-Genome Sequencing of the Giant Devil Catfish, Bagarius yarrelli.</title>
        <authorList>
            <person name="Jiang W."/>
            <person name="Lv Y."/>
            <person name="Cheng L."/>
            <person name="Yang K."/>
            <person name="Chao B."/>
            <person name="Wang X."/>
            <person name="Li Y."/>
            <person name="Pan X."/>
            <person name="You X."/>
            <person name="Zhang Y."/>
            <person name="Yang J."/>
            <person name="Li J."/>
            <person name="Zhang X."/>
            <person name="Liu S."/>
            <person name="Sun C."/>
            <person name="Yang J."/>
            <person name="Shi Q."/>
        </authorList>
    </citation>
    <scope>NUCLEOTIDE SEQUENCE [LARGE SCALE GENOMIC DNA]</scope>
    <source>
        <strain evidence="3">JWS20170419001</strain>
        <tissue evidence="3">Muscle</tissue>
    </source>
</reference>
<gene>
    <name evidence="3" type="ORF">Baya_10170</name>
</gene>
<dbReference type="PANTHER" id="PTHR46857">
    <property type="entry name" value="EPITHELIAL CELL-TRANSFORMING SEQUENCE 2 ONCOGENE-LIKE"/>
    <property type="match status" value="1"/>
</dbReference>
<dbReference type="Gene3D" id="2.30.29.30">
    <property type="entry name" value="Pleckstrin-homology domain (PH domain)/Phosphotyrosine-binding domain (PTB)"/>
    <property type="match status" value="1"/>
</dbReference>
<evidence type="ECO:0000313" key="3">
    <source>
        <dbReference type="EMBL" id="TSO67443.1"/>
    </source>
</evidence>
<dbReference type="Gene3D" id="1.20.900.10">
    <property type="entry name" value="Dbl homology (DH) domain"/>
    <property type="match status" value="1"/>
</dbReference>
<feature type="domain" description="DH" evidence="2">
    <location>
        <begin position="437"/>
        <end position="625"/>
    </location>
</feature>
<sequence length="775" mass="87639">MSANSSRRYFSVQQTESYSETAATRFSAWTPITNKPSNQQDCLWAPKCIRQGWFLTYGISEKEYGAWKKHYISCACTLDFLSPREAADMYGTLNETLPQLEEEEEKRTEYLIRRTIGEKIVAHKKAELKSRRAWLTTSKGTYSSSLRQTSSLLPLSRTSSLVQLGMVLCGALVSVVPLLYDYSGTTLEALLCLIEKAIKGRAIQSIGILAEGNSEEIHLIQGLSITEKSILKPHVREFWEKLCGWVVPASEAGALDIFLPLAASVAGMALISKLSSLTGLSVRAPSGTCTGSYQHILSEWLGNGDFPPLIYLNEAPLVSWCRQAEGIEQTLQVLRKQLEPQLQRLSYETRGRTLGLFLWDRINLPVVNLKSEVMLILIEGLLALMKEPTDNPVEFLGKFLLRKDADDTVKKSEILTESATCSFNHETPKNLFGEADQRSSVFVELLNSEKAYVRLLQAIHSVYYIPLRAALDSNRAIISSANLVMVFNPILDILEANSSFLQDLTQRSEEWSRLHCVGDVFVRFCAKLRAYTNFFNNYSTAIRTIDKCKEMLPAFRAFIKRHDRTFATRMLSLQELFLSPAKRVEEYVTLLQSLMLHTPPGHPDHTHTSAALDTLWNYRNFIHKLQKSLNQEEKLLEVQKSIQGCPNLQEAGRYMITMQDVVLLTCLNEDIALSLRMYECVKELGLFLFNDVVVLTEKRETHVPFSLAVKTSHTFLASVSLHSLSVTDMVDTKYVKNSFLLVSPNRQWTCATDRDEDKTRWLCALNSAKHAAEHN</sequence>
<dbReference type="InterPro" id="IPR035899">
    <property type="entry name" value="DBL_dom_sf"/>
</dbReference>
<dbReference type="InterPro" id="IPR001849">
    <property type="entry name" value="PH_domain"/>
</dbReference>
<proteinExistence type="predicted"/>
<dbReference type="SUPFAM" id="SSF48065">
    <property type="entry name" value="DBL homology domain (DH-domain)"/>
    <property type="match status" value="1"/>
</dbReference>
<evidence type="ECO:0000259" key="1">
    <source>
        <dbReference type="PROSITE" id="PS50003"/>
    </source>
</evidence>
<dbReference type="Gene3D" id="1.20.890.10">
    <property type="entry name" value="cAMP-dependent protein kinase regulatory subunit, dimerization-anchoring domain"/>
    <property type="match status" value="1"/>
</dbReference>
<dbReference type="EMBL" id="VCAZ01000069">
    <property type="protein sequence ID" value="TSO67443.1"/>
    <property type="molecule type" value="Genomic_DNA"/>
</dbReference>
<feature type="domain" description="PH" evidence="1">
    <location>
        <begin position="686"/>
        <end position="770"/>
    </location>
</feature>
<evidence type="ECO:0000259" key="2">
    <source>
        <dbReference type="PROSITE" id="PS50010"/>
    </source>
</evidence>
<organism evidence="3 4">
    <name type="scientific">Bagarius yarrelli</name>
    <name type="common">Goonch</name>
    <name type="synonym">Bagrus yarrelli</name>
    <dbReference type="NCBI Taxonomy" id="175774"/>
    <lineage>
        <taxon>Eukaryota</taxon>
        <taxon>Metazoa</taxon>
        <taxon>Chordata</taxon>
        <taxon>Craniata</taxon>
        <taxon>Vertebrata</taxon>
        <taxon>Euteleostomi</taxon>
        <taxon>Actinopterygii</taxon>
        <taxon>Neopterygii</taxon>
        <taxon>Teleostei</taxon>
        <taxon>Ostariophysi</taxon>
        <taxon>Siluriformes</taxon>
        <taxon>Sisoridae</taxon>
        <taxon>Sisorinae</taxon>
        <taxon>Bagarius</taxon>
    </lineage>
</organism>
<dbReference type="Pfam" id="PF14252">
    <property type="entry name" value="DUF4347"/>
    <property type="match status" value="1"/>
</dbReference>
<name>A0A556UFB0_BAGYA</name>
<dbReference type="InterPro" id="IPR025592">
    <property type="entry name" value="DUF4347"/>
</dbReference>
<dbReference type="InterPro" id="IPR000219">
    <property type="entry name" value="DH_dom"/>
</dbReference>
<dbReference type="PANTHER" id="PTHR46857:SF1">
    <property type="entry name" value="EPITHELIAL CELL-TRANSFORMING SEQUENCE 2 ONCOGENE-LIKE"/>
    <property type="match status" value="1"/>
</dbReference>
<dbReference type="GO" id="GO:0005085">
    <property type="term" value="F:guanyl-nucleotide exchange factor activity"/>
    <property type="evidence" value="ECO:0007669"/>
    <property type="project" value="InterPro"/>
</dbReference>
<dbReference type="AlphaFoldDB" id="A0A556UFB0"/>
<comment type="caution">
    <text evidence="3">The sequence shown here is derived from an EMBL/GenBank/DDBJ whole genome shotgun (WGS) entry which is preliminary data.</text>
</comment>
<dbReference type="SUPFAM" id="SSF50729">
    <property type="entry name" value="PH domain-like"/>
    <property type="match status" value="1"/>
</dbReference>
<protein>
    <submittedName>
        <fullName evidence="3">Epithelial cell-transforming sequence 2 oncogene-like</fullName>
    </submittedName>
</protein>
<accession>A0A556UFB0</accession>
<dbReference type="OrthoDB" id="660555at2759"/>
<keyword evidence="4" id="KW-1185">Reference proteome</keyword>
<dbReference type="PROSITE" id="PS50003">
    <property type="entry name" value="PH_DOMAIN"/>
    <property type="match status" value="1"/>
</dbReference>
<dbReference type="InterPro" id="IPR052805">
    <property type="entry name" value="GEF_Ubiquitin-Prot_Reg"/>
</dbReference>
<dbReference type="Pfam" id="PF00621">
    <property type="entry name" value="RhoGEF"/>
    <property type="match status" value="1"/>
</dbReference>
<dbReference type="CDD" id="cd00160">
    <property type="entry name" value="RhoGEF"/>
    <property type="match status" value="1"/>
</dbReference>
<dbReference type="PROSITE" id="PS50010">
    <property type="entry name" value="DH_2"/>
    <property type="match status" value="1"/>
</dbReference>
<dbReference type="SMART" id="SM00325">
    <property type="entry name" value="RhoGEF"/>
    <property type="match status" value="1"/>
</dbReference>
<dbReference type="InterPro" id="IPR011993">
    <property type="entry name" value="PH-like_dom_sf"/>
</dbReference>
<dbReference type="Proteomes" id="UP000319801">
    <property type="component" value="Unassembled WGS sequence"/>
</dbReference>
<evidence type="ECO:0000313" key="4">
    <source>
        <dbReference type="Proteomes" id="UP000319801"/>
    </source>
</evidence>